<feature type="domain" description="Alanine dehydrogenase/pyridine nucleotide transhydrogenase NAD(H)-binding" evidence="3">
    <location>
        <begin position="110"/>
        <end position="246"/>
    </location>
</feature>
<protein>
    <recommendedName>
        <fullName evidence="3">Alanine dehydrogenase/pyridine nucleotide transhydrogenase NAD(H)-binding domain-containing protein</fullName>
    </recommendedName>
</protein>
<name>A0ABQ6IWS1_9MICO</name>
<evidence type="ECO:0000313" key="5">
    <source>
        <dbReference type="Proteomes" id="UP001157126"/>
    </source>
</evidence>
<sequence length="298" mass="31980">MRAGADGFLGRRPGRRDRRRPQGVAGGDSPLRDHIYFGHAFKGQHGARALLSRFVEGGGTLLDLEYLVDADGRRVAAFGYWAGYVGAALAVLEHRGLLEPDMQRRSKADLDALLRQGADGPVVRALVVGALGRSGRGACDALVAAGIEPTRWDLAETRDLDKAALLGHDILVNCVMVSSPAPPFVTEEDLDAPSRRLSVISDVTCDVTSDLNLLPIYDDITTWQEPVREIRPADDASGRPAVRMIAIDNLPSLLPAEAAATYSADLLATLLTLPDGEVWQRARARFALALEQEGLSAG</sequence>
<organism evidence="4 5">
    <name type="scientific">Mobilicoccus caccae</name>
    <dbReference type="NCBI Taxonomy" id="1859295"/>
    <lineage>
        <taxon>Bacteria</taxon>
        <taxon>Bacillati</taxon>
        <taxon>Actinomycetota</taxon>
        <taxon>Actinomycetes</taxon>
        <taxon>Micrococcales</taxon>
        <taxon>Dermatophilaceae</taxon>
        <taxon>Mobilicoccus</taxon>
    </lineage>
</organism>
<proteinExistence type="predicted"/>
<accession>A0ABQ6IWS1</accession>
<reference evidence="5" key="1">
    <citation type="journal article" date="2019" name="Int. J. Syst. Evol. Microbiol.">
        <title>The Global Catalogue of Microorganisms (GCM) 10K type strain sequencing project: providing services to taxonomists for standard genome sequencing and annotation.</title>
        <authorList>
            <consortium name="The Broad Institute Genomics Platform"/>
            <consortium name="The Broad Institute Genome Sequencing Center for Infectious Disease"/>
            <person name="Wu L."/>
            <person name="Ma J."/>
        </authorList>
    </citation>
    <scope>NUCLEOTIDE SEQUENCE [LARGE SCALE GENOMIC DNA]</scope>
    <source>
        <strain evidence="5">NBRC 113072</strain>
    </source>
</reference>
<evidence type="ECO:0000256" key="2">
    <source>
        <dbReference type="SAM" id="MobiDB-lite"/>
    </source>
</evidence>
<keyword evidence="5" id="KW-1185">Reference proteome</keyword>
<dbReference type="PANTHER" id="PTHR11133:SF23">
    <property type="entry name" value="SACCHAROPINE DEHYDROGENASE [NAD(+), L-LYSINE-FORMING]"/>
    <property type="match status" value="1"/>
</dbReference>
<feature type="region of interest" description="Disordered" evidence="2">
    <location>
        <begin position="1"/>
        <end position="30"/>
    </location>
</feature>
<feature type="compositionally biased region" description="Basic residues" evidence="2">
    <location>
        <begin position="12"/>
        <end position="21"/>
    </location>
</feature>
<dbReference type="SUPFAM" id="SSF52283">
    <property type="entry name" value="Formate/glycerate dehydrogenase catalytic domain-like"/>
    <property type="match status" value="1"/>
</dbReference>
<keyword evidence="1" id="KW-0560">Oxidoreductase</keyword>
<dbReference type="PANTHER" id="PTHR11133">
    <property type="entry name" value="SACCHAROPINE DEHYDROGENASE"/>
    <property type="match status" value="1"/>
</dbReference>
<dbReference type="EMBL" id="BSUO01000001">
    <property type="protein sequence ID" value="GMA41182.1"/>
    <property type="molecule type" value="Genomic_DNA"/>
</dbReference>
<evidence type="ECO:0000256" key="1">
    <source>
        <dbReference type="ARBA" id="ARBA00023002"/>
    </source>
</evidence>
<gene>
    <name evidence="4" type="ORF">GCM10025883_32270</name>
</gene>
<dbReference type="SUPFAM" id="SSF51735">
    <property type="entry name" value="NAD(P)-binding Rossmann-fold domains"/>
    <property type="match status" value="1"/>
</dbReference>
<dbReference type="InterPro" id="IPR051168">
    <property type="entry name" value="AASS"/>
</dbReference>
<dbReference type="SMART" id="SM01002">
    <property type="entry name" value="AlaDh_PNT_C"/>
    <property type="match status" value="1"/>
</dbReference>
<dbReference type="Proteomes" id="UP001157126">
    <property type="component" value="Unassembled WGS sequence"/>
</dbReference>
<evidence type="ECO:0000259" key="3">
    <source>
        <dbReference type="SMART" id="SM01002"/>
    </source>
</evidence>
<dbReference type="InterPro" id="IPR036291">
    <property type="entry name" value="NAD(P)-bd_dom_sf"/>
</dbReference>
<dbReference type="InterPro" id="IPR007698">
    <property type="entry name" value="AlaDH/PNT_NAD(H)-bd"/>
</dbReference>
<evidence type="ECO:0000313" key="4">
    <source>
        <dbReference type="EMBL" id="GMA41182.1"/>
    </source>
</evidence>
<comment type="caution">
    <text evidence="4">The sequence shown here is derived from an EMBL/GenBank/DDBJ whole genome shotgun (WGS) entry which is preliminary data.</text>
</comment>
<dbReference type="Gene3D" id="3.40.50.720">
    <property type="entry name" value="NAD(P)-binding Rossmann-like Domain"/>
    <property type="match status" value="1"/>
</dbReference>